<reference evidence="1 2" key="1">
    <citation type="submission" date="2019-09" db="EMBL/GenBank/DDBJ databases">
        <title>Genome sequence and assembly of Adhaeribacter sp.</title>
        <authorList>
            <person name="Chhetri G."/>
        </authorList>
    </citation>
    <scope>NUCLEOTIDE SEQUENCE [LARGE SCALE GENOMIC DNA]</scope>
    <source>
        <strain evidence="1 2">DK36</strain>
    </source>
</reference>
<dbReference type="PANTHER" id="PTHR36174">
    <property type="entry name" value="LIPID II:GLYCINE GLYCYLTRANSFERASE"/>
    <property type="match status" value="1"/>
</dbReference>
<dbReference type="Proteomes" id="UP000323426">
    <property type="component" value="Unassembled WGS sequence"/>
</dbReference>
<dbReference type="PANTHER" id="PTHR36174:SF1">
    <property type="entry name" value="LIPID II:GLYCINE GLYCYLTRANSFERASE"/>
    <property type="match status" value="1"/>
</dbReference>
<protein>
    <submittedName>
        <fullName evidence="1">GNAT family N-acetyltransferase</fullName>
    </submittedName>
</protein>
<sequence>MPRYFSNRQINYAAWDACVAASEQRLVYALSWYLDVVSPGWAGLVEEQDGQYVAVMPLPIKQQFGIHYLAQPLFCQQLGFFAITNAVQPKQFVAAIKRHFSLISKYTFNTSNTFLLNPEEKSDLHVYQHYTHHLNLNQSYEAIYQNYSRDRKLNLKRSQKAGLIIRESTDIEILIRLFKEDAATRIRGGVSEAAYGQLQQLYQVLAAKGLATLLYTQTSAGEIDAGCLFVTYGQKIIYLFNAASIAGRSRNGRSLMLDYMIQKYAGQPYIFDFESPADISSIIRVYQGFGAEPAPFYTITQNNLPVPLKFLKKARQFLYLKVIANFTAKPSS</sequence>
<dbReference type="GO" id="GO:0016740">
    <property type="term" value="F:transferase activity"/>
    <property type="evidence" value="ECO:0007669"/>
    <property type="project" value="UniProtKB-KW"/>
</dbReference>
<keyword evidence="1" id="KW-0808">Transferase</keyword>
<dbReference type="InterPro" id="IPR050644">
    <property type="entry name" value="PG_Glycine_Bridge_Synth"/>
</dbReference>
<dbReference type="SUPFAM" id="SSF55729">
    <property type="entry name" value="Acyl-CoA N-acyltransferases (Nat)"/>
    <property type="match status" value="1"/>
</dbReference>
<dbReference type="RefSeq" id="WP_150093162.1">
    <property type="nucleotide sequence ID" value="NZ_VWSF01000034.1"/>
</dbReference>
<proteinExistence type="predicted"/>
<evidence type="ECO:0000313" key="2">
    <source>
        <dbReference type="Proteomes" id="UP000323426"/>
    </source>
</evidence>
<evidence type="ECO:0000313" key="1">
    <source>
        <dbReference type="EMBL" id="KAA5539255.1"/>
    </source>
</evidence>
<comment type="caution">
    <text evidence="1">The sequence shown here is derived from an EMBL/GenBank/DDBJ whole genome shotgun (WGS) entry which is preliminary data.</text>
</comment>
<name>A0A5M6D292_9BACT</name>
<accession>A0A5M6D292</accession>
<dbReference type="Gene3D" id="3.40.630.30">
    <property type="match status" value="1"/>
</dbReference>
<dbReference type="EMBL" id="VWSF01000034">
    <property type="protein sequence ID" value="KAA5539255.1"/>
    <property type="molecule type" value="Genomic_DNA"/>
</dbReference>
<dbReference type="AlphaFoldDB" id="A0A5M6D292"/>
<organism evidence="1 2">
    <name type="scientific">Adhaeribacter rhizoryzae</name>
    <dbReference type="NCBI Taxonomy" id="2607907"/>
    <lineage>
        <taxon>Bacteria</taxon>
        <taxon>Pseudomonadati</taxon>
        <taxon>Bacteroidota</taxon>
        <taxon>Cytophagia</taxon>
        <taxon>Cytophagales</taxon>
        <taxon>Hymenobacteraceae</taxon>
        <taxon>Adhaeribacter</taxon>
    </lineage>
</organism>
<gene>
    <name evidence="1" type="ORF">F0145_24780</name>
</gene>
<keyword evidence="2" id="KW-1185">Reference proteome</keyword>
<dbReference type="InterPro" id="IPR016181">
    <property type="entry name" value="Acyl_CoA_acyltransferase"/>
</dbReference>